<proteinExistence type="predicted"/>
<accession>A0ACB8Z5N7</accession>
<evidence type="ECO:0000313" key="2">
    <source>
        <dbReference type="Proteomes" id="UP001055879"/>
    </source>
</evidence>
<reference evidence="1 2" key="2">
    <citation type="journal article" date="2022" name="Mol. Ecol. Resour.">
        <title>The genomes of chicory, endive, great burdock and yacon provide insights into Asteraceae paleo-polyploidization history and plant inulin production.</title>
        <authorList>
            <person name="Fan W."/>
            <person name="Wang S."/>
            <person name="Wang H."/>
            <person name="Wang A."/>
            <person name="Jiang F."/>
            <person name="Liu H."/>
            <person name="Zhao H."/>
            <person name="Xu D."/>
            <person name="Zhang Y."/>
        </authorList>
    </citation>
    <scope>NUCLEOTIDE SEQUENCE [LARGE SCALE GENOMIC DNA]</scope>
    <source>
        <strain evidence="2">cv. Niubang</strain>
    </source>
</reference>
<gene>
    <name evidence="1" type="ORF">L6452_32376</name>
</gene>
<reference evidence="2" key="1">
    <citation type="journal article" date="2022" name="Mol. Ecol. Resour.">
        <title>The genomes of chicory, endive, great burdock and yacon provide insights into Asteraceae palaeo-polyploidization history and plant inulin production.</title>
        <authorList>
            <person name="Fan W."/>
            <person name="Wang S."/>
            <person name="Wang H."/>
            <person name="Wang A."/>
            <person name="Jiang F."/>
            <person name="Liu H."/>
            <person name="Zhao H."/>
            <person name="Xu D."/>
            <person name="Zhang Y."/>
        </authorList>
    </citation>
    <scope>NUCLEOTIDE SEQUENCE [LARGE SCALE GENOMIC DNA]</scope>
    <source>
        <strain evidence="2">cv. Niubang</strain>
    </source>
</reference>
<comment type="caution">
    <text evidence="1">The sequence shown here is derived from an EMBL/GenBank/DDBJ whole genome shotgun (WGS) entry which is preliminary data.</text>
</comment>
<dbReference type="Proteomes" id="UP001055879">
    <property type="component" value="Linkage Group LG11"/>
</dbReference>
<protein>
    <submittedName>
        <fullName evidence="1">Uncharacterized protein</fullName>
    </submittedName>
</protein>
<sequence length="105" mass="12016">MESLHNHVHWPIERRIRELEALTAHLRTVHVSTSMAPTYMSPGYTQAASGGFPLLRPQIWDAKYGVDLHVALVHAGGIGRIRPFFYPIIPAKFWDCRRRTVTDPK</sequence>
<dbReference type="EMBL" id="CM042057">
    <property type="protein sequence ID" value="KAI3692559.1"/>
    <property type="molecule type" value="Genomic_DNA"/>
</dbReference>
<keyword evidence="2" id="KW-1185">Reference proteome</keyword>
<evidence type="ECO:0000313" key="1">
    <source>
        <dbReference type="EMBL" id="KAI3692559.1"/>
    </source>
</evidence>
<name>A0ACB8Z5N7_ARCLA</name>
<organism evidence="1 2">
    <name type="scientific">Arctium lappa</name>
    <name type="common">Greater burdock</name>
    <name type="synonym">Lappa major</name>
    <dbReference type="NCBI Taxonomy" id="4217"/>
    <lineage>
        <taxon>Eukaryota</taxon>
        <taxon>Viridiplantae</taxon>
        <taxon>Streptophyta</taxon>
        <taxon>Embryophyta</taxon>
        <taxon>Tracheophyta</taxon>
        <taxon>Spermatophyta</taxon>
        <taxon>Magnoliopsida</taxon>
        <taxon>eudicotyledons</taxon>
        <taxon>Gunneridae</taxon>
        <taxon>Pentapetalae</taxon>
        <taxon>asterids</taxon>
        <taxon>campanulids</taxon>
        <taxon>Asterales</taxon>
        <taxon>Asteraceae</taxon>
        <taxon>Carduoideae</taxon>
        <taxon>Cardueae</taxon>
        <taxon>Arctiinae</taxon>
        <taxon>Arctium</taxon>
    </lineage>
</organism>